<gene>
    <name evidence="1" type="ORF">TWF694_011244</name>
</gene>
<reference evidence="1 2" key="1">
    <citation type="submission" date="2019-10" db="EMBL/GenBank/DDBJ databases">
        <authorList>
            <person name="Palmer J.M."/>
        </authorList>
    </citation>
    <scope>NUCLEOTIDE SEQUENCE [LARGE SCALE GENOMIC DNA]</scope>
    <source>
        <strain evidence="1 2">TWF694</strain>
    </source>
</reference>
<name>A0AAV9XB35_9PEZI</name>
<dbReference type="Proteomes" id="UP001365542">
    <property type="component" value="Unassembled WGS sequence"/>
</dbReference>
<protein>
    <submittedName>
        <fullName evidence="1">Uncharacterized protein</fullName>
    </submittedName>
</protein>
<comment type="caution">
    <text evidence="1">The sequence shown here is derived from an EMBL/GenBank/DDBJ whole genome shotgun (WGS) entry which is preliminary data.</text>
</comment>
<dbReference type="EMBL" id="JAVHJO010000008">
    <property type="protein sequence ID" value="KAK6538364.1"/>
    <property type="molecule type" value="Genomic_DNA"/>
</dbReference>
<dbReference type="AlphaFoldDB" id="A0AAV9XB35"/>
<keyword evidence="2" id="KW-1185">Reference proteome</keyword>
<evidence type="ECO:0000313" key="2">
    <source>
        <dbReference type="Proteomes" id="UP001365542"/>
    </source>
</evidence>
<evidence type="ECO:0000313" key="1">
    <source>
        <dbReference type="EMBL" id="KAK6538364.1"/>
    </source>
</evidence>
<accession>A0AAV9XB35</accession>
<organism evidence="1 2">
    <name type="scientific">Orbilia ellipsospora</name>
    <dbReference type="NCBI Taxonomy" id="2528407"/>
    <lineage>
        <taxon>Eukaryota</taxon>
        <taxon>Fungi</taxon>
        <taxon>Dikarya</taxon>
        <taxon>Ascomycota</taxon>
        <taxon>Pezizomycotina</taxon>
        <taxon>Orbiliomycetes</taxon>
        <taxon>Orbiliales</taxon>
        <taxon>Orbiliaceae</taxon>
        <taxon>Orbilia</taxon>
    </lineage>
</organism>
<proteinExistence type="predicted"/>
<sequence>MPTAECCKIVNKIDEFVILAAFTGLPQIKFEDEIINILQAHNIPELIIEKILVASWALVPHMRKLGSSSERCLASRMVLVPLVEEAFSETYKA</sequence>